<evidence type="ECO:0000313" key="1">
    <source>
        <dbReference type="EMBL" id="CCD48926.1"/>
    </source>
</evidence>
<dbReference type="AlphaFoldDB" id="G2Y8L9"/>
<protein>
    <submittedName>
        <fullName evidence="1">Uncharacterized protein</fullName>
    </submittedName>
</protein>
<dbReference type="Proteomes" id="UP000008177">
    <property type="component" value="Unplaced contigs"/>
</dbReference>
<accession>G2Y8L9</accession>
<evidence type="ECO:0000313" key="2">
    <source>
        <dbReference type="Proteomes" id="UP000008177"/>
    </source>
</evidence>
<reference evidence="2" key="1">
    <citation type="journal article" date="2011" name="PLoS Genet.">
        <title>Genomic analysis of the necrotrophic fungal pathogens Sclerotinia sclerotiorum and Botrytis cinerea.</title>
        <authorList>
            <person name="Amselem J."/>
            <person name="Cuomo C.A."/>
            <person name="van Kan J.A."/>
            <person name="Viaud M."/>
            <person name="Benito E.P."/>
            <person name="Couloux A."/>
            <person name="Coutinho P.M."/>
            <person name="de Vries R.P."/>
            <person name="Dyer P.S."/>
            <person name="Fillinger S."/>
            <person name="Fournier E."/>
            <person name="Gout L."/>
            <person name="Hahn M."/>
            <person name="Kohn L."/>
            <person name="Lapalu N."/>
            <person name="Plummer K.M."/>
            <person name="Pradier J.M."/>
            <person name="Quevillon E."/>
            <person name="Sharon A."/>
            <person name="Simon A."/>
            <person name="ten Have A."/>
            <person name="Tudzynski B."/>
            <person name="Tudzynski P."/>
            <person name="Wincker P."/>
            <person name="Andrew M."/>
            <person name="Anthouard V."/>
            <person name="Beever R.E."/>
            <person name="Beffa R."/>
            <person name="Benoit I."/>
            <person name="Bouzid O."/>
            <person name="Brault B."/>
            <person name="Chen Z."/>
            <person name="Choquer M."/>
            <person name="Collemare J."/>
            <person name="Cotton P."/>
            <person name="Danchin E.G."/>
            <person name="Da Silva C."/>
            <person name="Gautier A."/>
            <person name="Giraud C."/>
            <person name="Giraud T."/>
            <person name="Gonzalez C."/>
            <person name="Grossetete S."/>
            <person name="Guldener U."/>
            <person name="Henrissat B."/>
            <person name="Howlett B.J."/>
            <person name="Kodira C."/>
            <person name="Kretschmer M."/>
            <person name="Lappartient A."/>
            <person name="Leroch M."/>
            <person name="Levis C."/>
            <person name="Mauceli E."/>
            <person name="Neuveglise C."/>
            <person name="Oeser B."/>
            <person name="Pearson M."/>
            <person name="Poulain J."/>
            <person name="Poussereau N."/>
            <person name="Quesneville H."/>
            <person name="Rascle C."/>
            <person name="Schumacher J."/>
            <person name="Segurens B."/>
            <person name="Sexton A."/>
            <person name="Silva E."/>
            <person name="Sirven C."/>
            <person name="Soanes D.M."/>
            <person name="Talbot N.J."/>
            <person name="Templeton M."/>
            <person name="Yandava C."/>
            <person name="Yarden O."/>
            <person name="Zeng Q."/>
            <person name="Rollins J.A."/>
            <person name="Lebrun M.H."/>
            <person name="Dickman M."/>
        </authorList>
    </citation>
    <scope>NUCLEOTIDE SEQUENCE [LARGE SCALE GENOMIC DNA]</scope>
    <source>
        <strain evidence="2">T4</strain>
    </source>
</reference>
<proteinExistence type="predicted"/>
<organism evidence="1 2">
    <name type="scientific">Botryotinia fuckeliana (strain T4)</name>
    <name type="common">Noble rot fungus</name>
    <name type="synonym">Botrytis cinerea</name>
    <dbReference type="NCBI Taxonomy" id="999810"/>
    <lineage>
        <taxon>Eukaryota</taxon>
        <taxon>Fungi</taxon>
        <taxon>Dikarya</taxon>
        <taxon>Ascomycota</taxon>
        <taxon>Pezizomycotina</taxon>
        <taxon>Leotiomycetes</taxon>
        <taxon>Helotiales</taxon>
        <taxon>Sclerotiniaceae</taxon>
        <taxon>Botrytis</taxon>
    </lineage>
</organism>
<sequence length="78" mass="8864">MLKRRDYVCTWRRSCATAPVASNRHAIHVSRLKANALTSIVEVDEVKFRGSNNLGTISIPNTRQLAAYSSWFNRLRTS</sequence>
<dbReference type="HOGENOM" id="CLU_2621750_0_0_1"/>
<dbReference type="EMBL" id="FQ790299">
    <property type="protein sequence ID" value="CCD48926.1"/>
    <property type="molecule type" value="Genomic_DNA"/>
</dbReference>
<name>G2Y8L9_BOTF4</name>
<gene>
    <name evidence="1" type="ORF">BofuT4_uP105840.1</name>
</gene>
<dbReference type="InParanoid" id="G2Y8L9"/>